<sequence>MVQKYFRKHYKPQAWLSEKGGKKPALAGNIRWKSEIEMVESFLTNRCYYQQIIQEHEKDSFDSLVVAKVTDYSHCTNGKDLVDQLRPIASALDRCQSNGSSPADVCDAWLGLLSEPPLYPLRKSSTSDFKMPSC</sequence>
<keyword evidence="2" id="KW-1185">Reference proteome</keyword>
<organism evidence="1 2">
    <name type="scientific">Paralvinella palmiformis</name>
    <dbReference type="NCBI Taxonomy" id="53620"/>
    <lineage>
        <taxon>Eukaryota</taxon>
        <taxon>Metazoa</taxon>
        <taxon>Spiralia</taxon>
        <taxon>Lophotrochozoa</taxon>
        <taxon>Annelida</taxon>
        <taxon>Polychaeta</taxon>
        <taxon>Sedentaria</taxon>
        <taxon>Canalipalpata</taxon>
        <taxon>Terebellida</taxon>
        <taxon>Terebelliformia</taxon>
        <taxon>Alvinellidae</taxon>
        <taxon>Paralvinella</taxon>
    </lineage>
</organism>
<protein>
    <submittedName>
        <fullName evidence="1">Uncharacterized protein</fullName>
    </submittedName>
</protein>
<accession>A0AAD9J8P8</accession>
<comment type="caution">
    <text evidence="1">The sequence shown here is derived from an EMBL/GenBank/DDBJ whole genome shotgun (WGS) entry which is preliminary data.</text>
</comment>
<evidence type="ECO:0000313" key="2">
    <source>
        <dbReference type="Proteomes" id="UP001208570"/>
    </source>
</evidence>
<proteinExistence type="predicted"/>
<dbReference type="EMBL" id="JAODUP010000491">
    <property type="protein sequence ID" value="KAK2148549.1"/>
    <property type="molecule type" value="Genomic_DNA"/>
</dbReference>
<gene>
    <name evidence="1" type="ORF">LSH36_491g00041</name>
</gene>
<reference evidence="1" key="1">
    <citation type="journal article" date="2023" name="Mol. Biol. Evol.">
        <title>Third-Generation Sequencing Reveals the Adaptive Role of the Epigenome in Three Deep-Sea Polychaetes.</title>
        <authorList>
            <person name="Perez M."/>
            <person name="Aroh O."/>
            <person name="Sun Y."/>
            <person name="Lan Y."/>
            <person name="Juniper S.K."/>
            <person name="Young C.R."/>
            <person name="Angers B."/>
            <person name="Qian P.Y."/>
        </authorList>
    </citation>
    <scope>NUCLEOTIDE SEQUENCE</scope>
    <source>
        <strain evidence="1">P08H-3</strain>
    </source>
</reference>
<evidence type="ECO:0000313" key="1">
    <source>
        <dbReference type="EMBL" id="KAK2148549.1"/>
    </source>
</evidence>
<name>A0AAD9J8P8_9ANNE</name>
<dbReference type="Proteomes" id="UP001208570">
    <property type="component" value="Unassembled WGS sequence"/>
</dbReference>
<dbReference type="AlphaFoldDB" id="A0AAD9J8P8"/>